<dbReference type="SUPFAM" id="SSF52047">
    <property type="entry name" value="RNI-like"/>
    <property type="match status" value="1"/>
</dbReference>
<dbReference type="GeneTree" id="ENSGT00940000160873"/>
<dbReference type="GO" id="GO:0005737">
    <property type="term" value="C:cytoplasm"/>
    <property type="evidence" value="ECO:0007669"/>
    <property type="project" value="UniProtKB-SubCell"/>
</dbReference>
<reference evidence="4" key="4">
    <citation type="submission" date="2025-08" db="UniProtKB">
        <authorList>
            <consortium name="Ensembl"/>
        </authorList>
    </citation>
    <scope>IDENTIFICATION</scope>
</reference>
<reference evidence="5" key="2">
    <citation type="journal article" date="2007" name="PLoS Biol.">
        <title>Survey sequencing and comparative analysis of the elephant shark (Callorhinchus milii) genome.</title>
        <authorList>
            <person name="Venkatesh B."/>
            <person name="Kirkness E.F."/>
            <person name="Loh Y.H."/>
            <person name="Halpern A.L."/>
            <person name="Lee A.P."/>
            <person name="Johnson J."/>
            <person name="Dandona N."/>
            <person name="Viswanathan L.D."/>
            <person name="Tay A."/>
            <person name="Venter J.C."/>
            <person name="Strausberg R.L."/>
            <person name="Brenner S."/>
        </authorList>
    </citation>
    <scope>NUCLEOTIDE SEQUENCE [LARGE SCALE GENOMIC DNA]</scope>
</reference>
<comment type="subcellular location">
    <subcellularLocation>
        <location evidence="1">Cytoplasm</location>
    </subcellularLocation>
</comment>
<dbReference type="InterPro" id="IPR001611">
    <property type="entry name" value="Leu-rich_rpt"/>
</dbReference>
<dbReference type="PANTHER" id="PTHR45690:SF19">
    <property type="entry name" value="NACHT, LRR AND PYD DOMAINS-CONTAINING PROTEIN 3"/>
    <property type="match status" value="1"/>
</dbReference>
<evidence type="ECO:0000256" key="2">
    <source>
        <dbReference type="ARBA" id="ARBA00022490"/>
    </source>
</evidence>
<dbReference type="Pfam" id="PF13516">
    <property type="entry name" value="LRR_6"/>
    <property type="match status" value="2"/>
</dbReference>
<dbReference type="SMART" id="SM00368">
    <property type="entry name" value="LRR_RI"/>
    <property type="match status" value="3"/>
</dbReference>
<evidence type="ECO:0000256" key="1">
    <source>
        <dbReference type="ARBA" id="ARBA00004496"/>
    </source>
</evidence>
<reference evidence="4" key="5">
    <citation type="submission" date="2025-09" db="UniProtKB">
        <authorList>
            <consortium name="Ensembl"/>
        </authorList>
    </citation>
    <scope>IDENTIFICATION</scope>
</reference>
<dbReference type="InterPro" id="IPR050637">
    <property type="entry name" value="NLRP_innate_immun_reg"/>
</dbReference>
<dbReference type="InParanoid" id="A0A4W3GE54"/>
<evidence type="ECO:0000313" key="5">
    <source>
        <dbReference type="Proteomes" id="UP000314986"/>
    </source>
</evidence>
<proteinExistence type="predicted"/>
<protein>
    <submittedName>
        <fullName evidence="4">Uncharacterized protein</fullName>
    </submittedName>
</protein>
<evidence type="ECO:0000256" key="3">
    <source>
        <dbReference type="ARBA" id="ARBA00022737"/>
    </source>
</evidence>
<sequence>MEITGSRDSSHPAPVNAVRHSIYSLGRVGYRKQRDGTQRQLSRGTLCSFSWSYTSSQPTHPLSPDRAQSGVPEPRIDLCYLISRLGGNRLTADCTEDLVSALITNNSLTKLGLNSNKLGDSGVKKLCEALRNPECKIQKLWLWVNSLTADCAEDLASALSTNHSLTELDLGDNKLGDSGVKQLCEALRNPQCKIQSLR</sequence>
<organism evidence="4 5">
    <name type="scientific">Callorhinchus milii</name>
    <name type="common">Ghost shark</name>
    <dbReference type="NCBI Taxonomy" id="7868"/>
    <lineage>
        <taxon>Eukaryota</taxon>
        <taxon>Metazoa</taxon>
        <taxon>Chordata</taxon>
        <taxon>Craniata</taxon>
        <taxon>Vertebrata</taxon>
        <taxon>Chondrichthyes</taxon>
        <taxon>Holocephali</taxon>
        <taxon>Chimaeriformes</taxon>
        <taxon>Callorhinchidae</taxon>
        <taxon>Callorhinchus</taxon>
    </lineage>
</organism>
<dbReference type="Proteomes" id="UP000314986">
    <property type="component" value="Unassembled WGS sequence"/>
</dbReference>
<keyword evidence="3" id="KW-0677">Repeat</keyword>
<dbReference type="AlphaFoldDB" id="A0A4W3GE54"/>
<dbReference type="InterPro" id="IPR032675">
    <property type="entry name" value="LRR_dom_sf"/>
</dbReference>
<dbReference type="Ensembl" id="ENSCMIT00000001195.1">
    <property type="protein sequence ID" value="ENSCMIP00000001137.1"/>
    <property type="gene ID" value="ENSCMIG00000000765.1"/>
</dbReference>
<keyword evidence="5" id="KW-1185">Reference proteome</keyword>
<reference evidence="5" key="3">
    <citation type="journal article" date="2014" name="Nature">
        <title>Elephant shark genome provides unique insights into gnathostome evolution.</title>
        <authorList>
            <consortium name="International Elephant Shark Genome Sequencing Consortium"/>
            <person name="Venkatesh B."/>
            <person name="Lee A.P."/>
            <person name="Ravi V."/>
            <person name="Maurya A.K."/>
            <person name="Lian M.M."/>
            <person name="Swann J.B."/>
            <person name="Ohta Y."/>
            <person name="Flajnik M.F."/>
            <person name="Sutoh Y."/>
            <person name="Kasahara M."/>
            <person name="Hoon S."/>
            <person name="Gangu V."/>
            <person name="Roy S.W."/>
            <person name="Irimia M."/>
            <person name="Korzh V."/>
            <person name="Kondrychyn I."/>
            <person name="Lim Z.W."/>
            <person name="Tay B.H."/>
            <person name="Tohari S."/>
            <person name="Kong K.W."/>
            <person name="Ho S."/>
            <person name="Lorente-Galdos B."/>
            <person name="Quilez J."/>
            <person name="Marques-Bonet T."/>
            <person name="Raney B.J."/>
            <person name="Ingham P.W."/>
            <person name="Tay A."/>
            <person name="Hillier L.W."/>
            <person name="Minx P."/>
            <person name="Boehm T."/>
            <person name="Wilson R.K."/>
            <person name="Brenner S."/>
            <person name="Warren W.C."/>
        </authorList>
    </citation>
    <scope>NUCLEOTIDE SEQUENCE [LARGE SCALE GENOMIC DNA]</scope>
</reference>
<dbReference type="PANTHER" id="PTHR45690">
    <property type="entry name" value="NACHT, LRR AND PYD DOMAINS-CONTAINING PROTEIN 12"/>
    <property type="match status" value="1"/>
</dbReference>
<keyword evidence="2" id="KW-0963">Cytoplasm</keyword>
<reference evidence="5" key="1">
    <citation type="journal article" date="2006" name="Science">
        <title>Ancient noncoding elements conserved in the human genome.</title>
        <authorList>
            <person name="Venkatesh B."/>
            <person name="Kirkness E.F."/>
            <person name="Loh Y.H."/>
            <person name="Halpern A.L."/>
            <person name="Lee A.P."/>
            <person name="Johnson J."/>
            <person name="Dandona N."/>
            <person name="Viswanathan L.D."/>
            <person name="Tay A."/>
            <person name="Venter J.C."/>
            <person name="Strausberg R.L."/>
            <person name="Brenner S."/>
        </authorList>
    </citation>
    <scope>NUCLEOTIDE SEQUENCE [LARGE SCALE GENOMIC DNA]</scope>
</reference>
<dbReference type="Gene3D" id="3.80.10.10">
    <property type="entry name" value="Ribonuclease Inhibitor"/>
    <property type="match status" value="1"/>
</dbReference>
<accession>A0A4W3GE54</accession>
<evidence type="ECO:0000313" key="4">
    <source>
        <dbReference type="Ensembl" id="ENSCMIP00000001137.1"/>
    </source>
</evidence>
<name>A0A4W3GE54_CALMI</name>